<evidence type="ECO:0000256" key="6">
    <source>
        <dbReference type="ARBA" id="ARBA00023069"/>
    </source>
</evidence>
<sequence>VYTLHPNANMSVAISEASSILDAVLSLQPRTSSGNASGSSSTPASAVAQKLQDQLPELFDIAAVEQKYPVRYEEILNTVLVQELSRYNRLLKVIKAQLKALQDAENGLVLLTPELEELGNNLSDNRVPREFLRFAYPSMKPLSSWIKDLIQRLQFFSRWVDEGPPAAFWLPGFFFTQSFLTAVLQSFSRLAQVPIDEISLDFEVLQSSTKSETDAKAALSPPSVGCHVYGLYLEGARWDDDETVVAEAHPGVLFHEMPMIWIEPCESSRPRKSRDVYECPVYKTAARAGTLSTTGLSTNYVLTVRLPIDPHQSSAAYWAKRGVALLLQLST</sequence>
<dbReference type="InterPro" id="IPR043160">
    <property type="entry name" value="Dynein_C_barrel"/>
</dbReference>
<proteinExistence type="predicted"/>
<evidence type="ECO:0000256" key="2">
    <source>
        <dbReference type="ARBA" id="ARBA00004245"/>
    </source>
</evidence>
<feature type="non-terminal residue" evidence="10">
    <location>
        <position position="1"/>
    </location>
</feature>
<dbReference type="Proteomes" id="UP000284452">
    <property type="component" value="Unassembled WGS sequence"/>
</dbReference>
<evidence type="ECO:0000259" key="9">
    <source>
        <dbReference type="Pfam" id="PF18199"/>
    </source>
</evidence>
<reference evidence="10 11" key="1">
    <citation type="submission" date="2017-10" db="EMBL/GenBank/DDBJ databases">
        <authorList>
            <person name="Sibley D."/>
            <person name="Venepally P."/>
            <person name="Karamycheva S."/>
            <person name="Hadjithomas M."/>
            <person name="Khan A."/>
            <person name="Brunk B."/>
            <person name="Roos D."/>
            <person name="Caler E."/>
            <person name="Lorenzi H."/>
        </authorList>
    </citation>
    <scope>NUCLEOTIDE SEQUENCE [LARGE SCALE GENOMIC DNA]</scope>
    <source>
        <strain evidence="10 11">CAST</strain>
    </source>
</reference>
<dbReference type="VEuPathDB" id="ToxoDB:TGCAST_243482B"/>
<dbReference type="GO" id="GO:0051959">
    <property type="term" value="F:dynein light intermediate chain binding"/>
    <property type="evidence" value="ECO:0007669"/>
    <property type="project" value="InterPro"/>
</dbReference>
<evidence type="ECO:0000256" key="4">
    <source>
        <dbReference type="ARBA" id="ARBA00022741"/>
    </source>
</evidence>
<evidence type="ECO:0000256" key="7">
    <source>
        <dbReference type="ARBA" id="ARBA00023212"/>
    </source>
</evidence>
<keyword evidence="6" id="KW-0969">Cilium</keyword>
<keyword evidence="8" id="KW-0966">Cell projection</keyword>
<dbReference type="GO" id="GO:0007018">
    <property type="term" value="P:microtubule-based movement"/>
    <property type="evidence" value="ECO:0007669"/>
    <property type="project" value="InterPro"/>
</dbReference>
<dbReference type="PANTHER" id="PTHR46961:SF8">
    <property type="entry name" value="DYNEIN AXONEMAL HEAVY CHAIN 7"/>
    <property type="match status" value="1"/>
</dbReference>
<keyword evidence="3" id="KW-0963">Cytoplasm</keyword>
<comment type="subcellular location">
    <subcellularLocation>
        <location evidence="1">Cell projection</location>
        <location evidence="1">Cilium</location>
    </subcellularLocation>
    <subcellularLocation>
        <location evidence="2">Cytoplasm</location>
        <location evidence="2">Cytoskeleton</location>
    </subcellularLocation>
</comment>
<dbReference type="GO" id="GO:0045505">
    <property type="term" value="F:dynein intermediate chain binding"/>
    <property type="evidence" value="ECO:0007669"/>
    <property type="project" value="InterPro"/>
</dbReference>
<dbReference type="Pfam" id="PF18199">
    <property type="entry name" value="Dynein_C"/>
    <property type="match status" value="1"/>
</dbReference>
<keyword evidence="7" id="KW-0206">Cytoskeleton</keyword>
<evidence type="ECO:0000256" key="5">
    <source>
        <dbReference type="ARBA" id="ARBA00023054"/>
    </source>
</evidence>
<dbReference type="PANTHER" id="PTHR46961">
    <property type="entry name" value="DYNEIN HEAVY CHAIN 1, AXONEMAL-LIKE PROTEIN"/>
    <property type="match status" value="1"/>
</dbReference>
<organism evidence="10 11">
    <name type="scientific">Toxoplasma gondii CAST</name>
    <dbReference type="NCBI Taxonomy" id="943122"/>
    <lineage>
        <taxon>Eukaryota</taxon>
        <taxon>Sar</taxon>
        <taxon>Alveolata</taxon>
        <taxon>Apicomplexa</taxon>
        <taxon>Conoidasida</taxon>
        <taxon>Coccidia</taxon>
        <taxon>Eucoccidiorida</taxon>
        <taxon>Eimeriorina</taxon>
        <taxon>Sarcocystidae</taxon>
        <taxon>Toxoplasma</taxon>
    </lineage>
</organism>
<feature type="domain" description="Dynein heavy chain C-terminal" evidence="9">
    <location>
        <begin position="15"/>
        <end position="327"/>
    </location>
</feature>
<comment type="caution">
    <text evidence="10">The sequence shown here is derived from an EMBL/GenBank/DDBJ whole genome shotgun (WGS) entry which is preliminary data.</text>
</comment>
<evidence type="ECO:0000313" key="11">
    <source>
        <dbReference type="Proteomes" id="UP000284452"/>
    </source>
</evidence>
<dbReference type="Gene3D" id="1.20.1270.280">
    <property type="match status" value="1"/>
</dbReference>
<dbReference type="Gene3D" id="3.10.490.20">
    <property type="match status" value="1"/>
</dbReference>
<keyword evidence="4" id="KW-0547">Nucleotide-binding</keyword>
<evidence type="ECO:0000256" key="8">
    <source>
        <dbReference type="ARBA" id="ARBA00023273"/>
    </source>
</evidence>
<evidence type="ECO:0000256" key="1">
    <source>
        <dbReference type="ARBA" id="ARBA00004138"/>
    </source>
</evidence>
<accession>A0A3R7YXU2</accession>
<dbReference type="FunFam" id="3.10.490.20:FF:000005">
    <property type="entry name" value="Dynein axonemal heavy chain 6"/>
    <property type="match status" value="1"/>
</dbReference>
<dbReference type="GO" id="GO:0000166">
    <property type="term" value="F:nucleotide binding"/>
    <property type="evidence" value="ECO:0007669"/>
    <property type="project" value="UniProtKB-KW"/>
</dbReference>
<dbReference type="GO" id="GO:0030286">
    <property type="term" value="C:dynein complex"/>
    <property type="evidence" value="ECO:0007669"/>
    <property type="project" value="InterPro"/>
</dbReference>
<dbReference type="InterPro" id="IPR026983">
    <property type="entry name" value="DHC"/>
</dbReference>
<dbReference type="EMBL" id="AHIV02000071">
    <property type="protein sequence ID" value="RQX75554.1"/>
    <property type="molecule type" value="Genomic_DNA"/>
</dbReference>
<evidence type="ECO:0000313" key="10">
    <source>
        <dbReference type="EMBL" id="RQX75554.1"/>
    </source>
</evidence>
<gene>
    <name evidence="10" type="ORF">TGCAST_243482B</name>
</gene>
<dbReference type="GO" id="GO:0005929">
    <property type="term" value="C:cilium"/>
    <property type="evidence" value="ECO:0007669"/>
    <property type="project" value="UniProtKB-SubCell"/>
</dbReference>
<keyword evidence="5" id="KW-0175">Coiled coil</keyword>
<dbReference type="AlphaFoldDB" id="A0A3R7YXU2"/>
<dbReference type="FunFam" id="1.20.1270.280:FF:000001">
    <property type="entry name" value="dynein heavy chain 7, axonemal"/>
    <property type="match status" value="1"/>
</dbReference>
<name>A0A3R7YXU2_TOXGO</name>
<evidence type="ECO:0000256" key="3">
    <source>
        <dbReference type="ARBA" id="ARBA00022490"/>
    </source>
</evidence>
<dbReference type="InterPro" id="IPR041228">
    <property type="entry name" value="Dynein_C"/>
</dbReference>
<protein>
    <submittedName>
        <fullName evidence="10">Putative dynein heavy chain</fullName>
    </submittedName>
</protein>